<keyword evidence="3" id="KW-1185">Reference proteome</keyword>
<evidence type="ECO:0000313" key="3">
    <source>
        <dbReference type="Proteomes" id="UP001631957"/>
    </source>
</evidence>
<protein>
    <submittedName>
        <fullName evidence="2">DUF2249 domain-containing protein</fullName>
    </submittedName>
</protein>
<evidence type="ECO:0000313" key="2">
    <source>
        <dbReference type="EMBL" id="MFM9612947.1"/>
    </source>
</evidence>
<feature type="domain" description="DUF2249" evidence="1">
    <location>
        <begin position="169"/>
        <end position="238"/>
    </location>
</feature>
<name>A0ABW9I1Q5_9ACTN</name>
<dbReference type="Proteomes" id="UP001631957">
    <property type="component" value="Unassembled WGS sequence"/>
</dbReference>
<dbReference type="EMBL" id="JBJVNI010000017">
    <property type="protein sequence ID" value="MFM9612947.1"/>
    <property type="molecule type" value="Genomic_DNA"/>
</dbReference>
<accession>A0ABW9I1Q5</accession>
<sequence>MTSPSEIYIESTETDPVVRAQSVLQQTNQRLQGRLATLTEIAPVADAGESVRTAVTDFCTGELLRYLSACDQTLYAAAAGAAETRLLVRALRTTASVVRQHIDKLSSADSAASAAVIARTTEAVLRAHLAVERSVLLPALVRLPGADLPALVADLDTLLSGGRLESPAVIDVREIPHGQRHPRIFTRFARLVPGETFTLVNNHDPKPLHREFQSAHPGTFTWEYVESGPEQWQIRIGRQADSDD</sequence>
<dbReference type="Pfam" id="PF10006">
    <property type="entry name" value="DUF2249"/>
    <property type="match status" value="1"/>
</dbReference>
<organism evidence="2 3">
    <name type="scientific">Streptomyces niveiscabiei</name>
    <dbReference type="NCBI Taxonomy" id="164115"/>
    <lineage>
        <taxon>Bacteria</taxon>
        <taxon>Bacillati</taxon>
        <taxon>Actinomycetota</taxon>
        <taxon>Actinomycetes</taxon>
        <taxon>Kitasatosporales</taxon>
        <taxon>Streptomycetaceae</taxon>
        <taxon>Streptomyces</taxon>
    </lineage>
</organism>
<evidence type="ECO:0000259" key="1">
    <source>
        <dbReference type="Pfam" id="PF10006"/>
    </source>
</evidence>
<reference evidence="2 3" key="1">
    <citation type="submission" date="2024-12" db="EMBL/GenBank/DDBJ databases">
        <title>Forecasting of Potato common scab and diversities of Pathogenic streptomyces spp. in china.</title>
        <authorList>
            <person name="Handique U."/>
            <person name="Wu J."/>
        </authorList>
    </citation>
    <scope>NUCLEOTIDE SEQUENCE [LARGE SCALE GENOMIC DNA]</scope>
    <source>
        <strain evidence="2 3">ZRIMU1530</strain>
    </source>
</reference>
<comment type="caution">
    <text evidence="2">The sequence shown here is derived from an EMBL/GenBank/DDBJ whole genome shotgun (WGS) entry which is preliminary data.</text>
</comment>
<proteinExistence type="predicted"/>
<dbReference type="InterPro" id="IPR018720">
    <property type="entry name" value="DUF2249"/>
</dbReference>
<dbReference type="RefSeq" id="WP_319132233.1">
    <property type="nucleotide sequence ID" value="NZ_JBJVNI010000017.1"/>
</dbReference>
<gene>
    <name evidence="2" type="ORF">ACKI18_30145</name>
</gene>